<keyword evidence="6" id="KW-1185">Reference proteome</keyword>
<dbReference type="eggNOG" id="ENOG502QWNS">
    <property type="taxonomic scope" value="Eukaryota"/>
</dbReference>
<proteinExistence type="inferred from homology"/>
<comment type="similarity">
    <text evidence="1">Belongs to the DapA family.</text>
</comment>
<reference evidence="6" key="1">
    <citation type="journal article" date="2013" name="Genome Announc.">
        <title>Draft genome sequence of the ascomycete Phaeoacremonium aleophilum strain UCR-PA7, a causal agent of the esca disease complex in grapevines.</title>
        <authorList>
            <person name="Blanco-Ulate B."/>
            <person name="Rolshausen P."/>
            <person name="Cantu D."/>
        </authorList>
    </citation>
    <scope>NUCLEOTIDE SEQUENCE [LARGE SCALE GENOMIC DNA]</scope>
    <source>
        <strain evidence="6">UCR-PA7</strain>
    </source>
</reference>
<dbReference type="PANTHER" id="PTHR12128:SF52">
    <property type="entry name" value="4-HYDROXY-2-OXOGLUTARATE ALDOLASE, MITOCHONDRIAL-RELATED"/>
    <property type="match status" value="1"/>
</dbReference>
<dbReference type="CDD" id="cd00408">
    <property type="entry name" value="DHDPS-like"/>
    <property type="match status" value="1"/>
</dbReference>
<evidence type="ECO:0000313" key="6">
    <source>
        <dbReference type="Proteomes" id="UP000014074"/>
    </source>
</evidence>
<dbReference type="InterPro" id="IPR002220">
    <property type="entry name" value="DapA-like"/>
</dbReference>
<organism evidence="5 6">
    <name type="scientific">Phaeoacremonium minimum (strain UCR-PA7)</name>
    <name type="common">Esca disease fungus</name>
    <name type="synonym">Togninia minima</name>
    <dbReference type="NCBI Taxonomy" id="1286976"/>
    <lineage>
        <taxon>Eukaryota</taxon>
        <taxon>Fungi</taxon>
        <taxon>Dikarya</taxon>
        <taxon>Ascomycota</taxon>
        <taxon>Pezizomycotina</taxon>
        <taxon>Sordariomycetes</taxon>
        <taxon>Sordariomycetidae</taxon>
        <taxon>Togniniales</taxon>
        <taxon>Togniniaceae</taxon>
        <taxon>Phaeoacremonium</taxon>
    </lineage>
</organism>
<keyword evidence="1" id="KW-0456">Lyase</keyword>
<name>R8BTN4_PHAM7</name>
<feature type="binding site" evidence="3">
    <location>
        <position position="243"/>
    </location>
    <ligand>
        <name>pyruvate</name>
        <dbReference type="ChEBI" id="CHEBI:15361"/>
    </ligand>
</feature>
<evidence type="ECO:0000256" key="1">
    <source>
        <dbReference type="PIRNR" id="PIRNR001365"/>
    </source>
</evidence>
<dbReference type="RefSeq" id="XP_007912628.1">
    <property type="nucleotide sequence ID" value="XM_007914437.1"/>
</dbReference>
<dbReference type="SMART" id="SM01130">
    <property type="entry name" value="DHDPS"/>
    <property type="match status" value="1"/>
</dbReference>
<sequence>MTLPAMSPSAQLDIEGGRSRTNGHDGGRALVPGVYVPTVVFFDANTEALDLKALSRHSVRLARAGVTGIAVQGSNGEAVHLTHDERQRIIQTTRTALDDAGFTSMPVLVGCGAQSTREAIDLCEQAHEYGGDYALVLPPNYYRGLFNASTIAEYFTAVADASPIPLIIYNYPQATGVDLTSDALISLGSHPNIVGCKFTCGNTGKLGRVASAFTGAKTGSLLCFAGSVDFFLPSLITGSAGVIGGLANISPKAVVRLLQLYQQGRDEEANVLHDVLGRADWAAIQTGVVGTKVAMEEFYGYGGWARKPLPRPEGLERAKIIDGFREIVELEKTL</sequence>
<dbReference type="InterPro" id="IPR013785">
    <property type="entry name" value="Aldolase_TIM"/>
</dbReference>
<evidence type="ECO:0000256" key="4">
    <source>
        <dbReference type="SAM" id="MobiDB-lite"/>
    </source>
</evidence>
<dbReference type="HOGENOM" id="CLU_049343_0_2_1"/>
<dbReference type="GO" id="GO:0008840">
    <property type="term" value="F:4-hydroxy-tetrahydrodipicolinate synthase activity"/>
    <property type="evidence" value="ECO:0007669"/>
    <property type="project" value="TreeGrafter"/>
</dbReference>
<dbReference type="AlphaFoldDB" id="R8BTN4"/>
<dbReference type="Proteomes" id="UP000014074">
    <property type="component" value="Unassembled WGS sequence"/>
</dbReference>
<evidence type="ECO:0000256" key="2">
    <source>
        <dbReference type="PIRSR" id="PIRSR001365-1"/>
    </source>
</evidence>
<dbReference type="PANTHER" id="PTHR12128">
    <property type="entry name" value="DIHYDRODIPICOLINATE SYNTHASE"/>
    <property type="match status" value="1"/>
</dbReference>
<feature type="compositionally biased region" description="Basic and acidic residues" evidence="4">
    <location>
        <begin position="15"/>
        <end position="26"/>
    </location>
</feature>
<dbReference type="PRINTS" id="PR00146">
    <property type="entry name" value="DHPICSNTHASE"/>
</dbReference>
<dbReference type="Gene3D" id="3.20.20.70">
    <property type="entry name" value="Aldolase class I"/>
    <property type="match status" value="1"/>
</dbReference>
<evidence type="ECO:0000256" key="3">
    <source>
        <dbReference type="PIRSR" id="PIRSR001365-2"/>
    </source>
</evidence>
<gene>
    <name evidence="5" type="ORF">UCRPA7_1858</name>
</gene>
<dbReference type="PIRSF" id="PIRSF001365">
    <property type="entry name" value="DHDPS"/>
    <property type="match status" value="1"/>
</dbReference>
<evidence type="ECO:0000313" key="5">
    <source>
        <dbReference type="EMBL" id="EOO02635.1"/>
    </source>
</evidence>
<dbReference type="EMBL" id="KB932907">
    <property type="protein sequence ID" value="EOO02635.1"/>
    <property type="molecule type" value="Genomic_DNA"/>
</dbReference>
<dbReference type="SUPFAM" id="SSF51569">
    <property type="entry name" value="Aldolase"/>
    <property type="match status" value="1"/>
</dbReference>
<feature type="active site" description="Proton donor/acceptor" evidence="2">
    <location>
        <position position="169"/>
    </location>
</feature>
<accession>R8BTN4</accession>
<feature type="region of interest" description="Disordered" evidence="4">
    <location>
        <begin position="1"/>
        <end position="26"/>
    </location>
</feature>
<feature type="active site" description="Schiff-base intermediate with substrate" evidence="2">
    <location>
        <position position="197"/>
    </location>
</feature>
<dbReference type="KEGG" id="tmn:UCRPA7_1858"/>
<dbReference type="GeneID" id="19322050"/>
<protein>
    <submittedName>
        <fullName evidence="5">Putative dihydrodipicolinate synthetase protein</fullName>
    </submittedName>
</protein>
<dbReference type="OrthoDB" id="191315at2759"/>
<dbReference type="Pfam" id="PF00701">
    <property type="entry name" value="DHDPS"/>
    <property type="match status" value="1"/>
</dbReference>